<dbReference type="EMBL" id="AP026073">
    <property type="protein sequence ID" value="BDM70841.1"/>
    <property type="molecule type" value="Genomic_DNA"/>
</dbReference>
<name>A0ABN6R1M9_STRNI</name>
<gene>
    <name evidence="1" type="ORF">HEK616_43280</name>
</gene>
<reference evidence="1" key="1">
    <citation type="submission" date="2022-06" db="EMBL/GenBank/DDBJ databases">
        <title>Complete genome sequence of Streptomyces nigrescens HEK616.</title>
        <authorList>
            <person name="Asamizu S."/>
            <person name="Onaka H."/>
        </authorList>
    </citation>
    <scope>NUCLEOTIDE SEQUENCE</scope>
    <source>
        <strain evidence="1">HEK616</strain>
    </source>
</reference>
<protein>
    <submittedName>
        <fullName evidence="1">Uncharacterized protein</fullName>
    </submittedName>
</protein>
<evidence type="ECO:0000313" key="1">
    <source>
        <dbReference type="EMBL" id="BDM70841.1"/>
    </source>
</evidence>
<dbReference type="Proteomes" id="UP001059597">
    <property type="component" value="Chromosome"/>
</dbReference>
<proteinExistence type="predicted"/>
<evidence type="ECO:0000313" key="2">
    <source>
        <dbReference type="Proteomes" id="UP001059597"/>
    </source>
</evidence>
<accession>A0ABN6R1M9</accession>
<sequence length="70" mass="7587">MRAAVVGVGEIGVHDAVLRGNVQGRTVHGGHVRTFHRVTRSYNVGQPLIHSAAQRAELRRNTVPGHRSVS</sequence>
<keyword evidence="2" id="KW-1185">Reference proteome</keyword>
<organism evidence="1 2">
    <name type="scientific">Streptomyces nigrescens</name>
    <dbReference type="NCBI Taxonomy" id="1920"/>
    <lineage>
        <taxon>Bacteria</taxon>
        <taxon>Bacillati</taxon>
        <taxon>Actinomycetota</taxon>
        <taxon>Actinomycetes</taxon>
        <taxon>Kitasatosporales</taxon>
        <taxon>Streptomycetaceae</taxon>
        <taxon>Streptomyces</taxon>
    </lineage>
</organism>